<comment type="caution">
    <text evidence="1">The sequence shown here is derived from an EMBL/GenBank/DDBJ whole genome shotgun (WGS) entry which is preliminary data.</text>
</comment>
<sequence length="110" mass="11630">MAWKDFGSSLAVRRRRRVLATALMYGLTLTVRFTSATGEDADAPAQAVQGVDAMTSVMISDAAQALYRDWLPGAALPIGLQHGSLSGARGCRAACMPGVRTPFLSSCARQ</sequence>
<dbReference type="EMBL" id="SZZP01000020">
    <property type="protein sequence ID" value="TKV77933.1"/>
    <property type="molecule type" value="Genomic_DNA"/>
</dbReference>
<name>A0A4U6RUY0_BRAEL</name>
<organism evidence="1 2">
    <name type="scientific">Bradyrhizobium elkanii</name>
    <dbReference type="NCBI Taxonomy" id="29448"/>
    <lineage>
        <taxon>Bacteria</taxon>
        <taxon>Pseudomonadati</taxon>
        <taxon>Pseudomonadota</taxon>
        <taxon>Alphaproteobacteria</taxon>
        <taxon>Hyphomicrobiales</taxon>
        <taxon>Nitrobacteraceae</taxon>
        <taxon>Bradyrhizobium</taxon>
    </lineage>
</organism>
<protein>
    <submittedName>
        <fullName evidence="1">Uncharacterized protein</fullName>
    </submittedName>
</protein>
<dbReference type="AlphaFoldDB" id="A0A4U6RUY0"/>
<dbReference type="Proteomes" id="UP000305095">
    <property type="component" value="Unassembled WGS sequence"/>
</dbReference>
<reference evidence="1 2" key="1">
    <citation type="submission" date="2019-05" db="EMBL/GenBank/DDBJ databases">
        <title>Draft Genome of Bradyrhizobium elkanii strain SEMIA 938, Used in Commercial Inoculants for Lupinus spp. in Brazil.</title>
        <authorList>
            <person name="Hungria M."/>
            <person name="Delamuta J.R.M."/>
            <person name="Ribeiro R.A."/>
            <person name="Nogueira M.A."/>
        </authorList>
    </citation>
    <scope>NUCLEOTIDE SEQUENCE [LARGE SCALE GENOMIC DNA]</scope>
    <source>
        <strain evidence="1 2">Semia 938</strain>
    </source>
</reference>
<evidence type="ECO:0000313" key="2">
    <source>
        <dbReference type="Proteomes" id="UP000305095"/>
    </source>
</evidence>
<accession>A0A4U6RUY0</accession>
<dbReference type="RefSeq" id="WP_137482217.1">
    <property type="nucleotide sequence ID" value="NZ_SZZP01000020.1"/>
</dbReference>
<gene>
    <name evidence="1" type="ORF">FDV58_29205</name>
</gene>
<proteinExistence type="predicted"/>
<evidence type="ECO:0000313" key="1">
    <source>
        <dbReference type="EMBL" id="TKV77933.1"/>
    </source>
</evidence>